<protein>
    <submittedName>
        <fullName evidence="1">Uncharacterized protein</fullName>
    </submittedName>
</protein>
<sequence length="229" mass="23424">MRTRHRGASEMPVPGVGVGGEPSREPLGRPGVLGRGRKPEDQRPGSRGALRHSPAVSVPGPPGSGPGKRPSPCGGPETQPGSWKTLQSGDEWGAAGAEEAEVPCRRFLGLPRGEGTPTTPFLGSPEKLPTWLSASLHQALSSNCGKPSWGGGVVGRAGSPRPPLAPPPGALGQWGRGLEEGRGGRDQSLRDLCVRARDWRERGAHGLGPVGGGGPGSRLCCTPPAGSLP</sequence>
<reference evidence="1" key="1">
    <citation type="submission" date="2023-05" db="EMBL/GenBank/DDBJ databases">
        <authorList>
            <consortium name="ELIXIR-Norway"/>
        </authorList>
    </citation>
    <scope>NUCLEOTIDE SEQUENCE</scope>
</reference>
<reference evidence="1" key="2">
    <citation type="submission" date="2025-03" db="EMBL/GenBank/DDBJ databases">
        <authorList>
            <consortium name="ELIXIR-Norway"/>
            <consortium name="Elixir Norway"/>
        </authorList>
    </citation>
    <scope>NUCLEOTIDE SEQUENCE</scope>
</reference>
<dbReference type="EMBL" id="OX596117">
    <property type="protein sequence ID" value="CAN0485794.1"/>
    <property type="molecule type" value="Genomic_DNA"/>
</dbReference>
<gene>
    <name evidence="1" type="ORF">MRATA1EN22A_LOCUS21260</name>
</gene>
<dbReference type="Proteomes" id="UP001162501">
    <property type="component" value="Chromosome 33"/>
</dbReference>
<accession>A0AC59ZQ01</accession>
<evidence type="ECO:0000313" key="2">
    <source>
        <dbReference type="Proteomes" id="UP001162501"/>
    </source>
</evidence>
<name>A0AC59ZQ01_RANTA</name>
<proteinExistence type="predicted"/>
<organism evidence="1 2">
    <name type="scientific">Rangifer tarandus platyrhynchus</name>
    <name type="common">Svalbard reindeer</name>
    <dbReference type="NCBI Taxonomy" id="3082113"/>
    <lineage>
        <taxon>Eukaryota</taxon>
        <taxon>Metazoa</taxon>
        <taxon>Chordata</taxon>
        <taxon>Craniata</taxon>
        <taxon>Vertebrata</taxon>
        <taxon>Euteleostomi</taxon>
        <taxon>Mammalia</taxon>
        <taxon>Eutheria</taxon>
        <taxon>Laurasiatheria</taxon>
        <taxon>Artiodactyla</taxon>
        <taxon>Ruminantia</taxon>
        <taxon>Pecora</taxon>
        <taxon>Cervidae</taxon>
        <taxon>Odocoileinae</taxon>
        <taxon>Rangifer</taxon>
    </lineage>
</organism>
<evidence type="ECO:0000313" key="1">
    <source>
        <dbReference type="EMBL" id="CAN0485794.1"/>
    </source>
</evidence>